<dbReference type="GO" id="GO:0005886">
    <property type="term" value="C:plasma membrane"/>
    <property type="evidence" value="ECO:0007669"/>
    <property type="project" value="UniProtKB-SubCell"/>
</dbReference>
<protein>
    <recommendedName>
        <fullName evidence="3">Peptidase S26 domain-containing protein</fullName>
    </recommendedName>
</protein>
<organism evidence="4 5">
    <name type="scientific">Streptomyces luteolifulvus</name>
    <dbReference type="NCBI Taxonomy" id="2615112"/>
    <lineage>
        <taxon>Bacteria</taxon>
        <taxon>Bacillati</taxon>
        <taxon>Actinomycetota</taxon>
        <taxon>Actinomycetes</taxon>
        <taxon>Kitasatosporales</taxon>
        <taxon>Streptomycetaceae</taxon>
        <taxon>Streptomyces</taxon>
    </lineage>
</organism>
<dbReference type="InterPro" id="IPR019533">
    <property type="entry name" value="Peptidase_S26"/>
</dbReference>
<name>A0A6H9V1N7_9ACTN</name>
<dbReference type="Gene3D" id="2.10.109.10">
    <property type="entry name" value="Umud Fragment, subunit A"/>
    <property type="match status" value="1"/>
</dbReference>
<dbReference type="InterPro" id="IPR036286">
    <property type="entry name" value="LexA/Signal_pep-like_sf"/>
</dbReference>
<gene>
    <name evidence="4" type="ORF">F7R91_11280</name>
</gene>
<dbReference type="Proteomes" id="UP000442707">
    <property type="component" value="Unassembled WGS sequence"/>
</dbReference>
<comment type="subcellular location">
    <subcellularLocation>
        <location evidence="1">Cell membrane</location>
        <topology evidence="1">Single-pass type II membrane protein</topology>
    </subcellularLocation>
</comment>
<dbReference type="InterPro" id="IPR000223">
    <property type="entry name" value="Pept_S26A_signal_pept_1"/>
</dbReference>
<dbReference type="PANTHER" id="PTHR43390">
    <property type="entry name" value="SIGNAL PEPTIDASE I"/>
    <property type="match status" value="1"/>
</dbReference>
<dbReference type="EMBL" id="VZRB01000006">
    <property type="protein sequence ID" value="KAB1147824.1"/>
    <property type="molecule type" value="Genomic_DNA"/>
</dbReference>
<dbReference type="AlphaFoldDB" id="A0A6H9V1N7"/>
<evidence type="ECO:0000256" key="1">
    <source>
        <dbReference type="ARBA" id="ARBA00004401"/>
    </source>
</evidence>
<feature type="domain" description="Peptidase S26" evidence="3">
    <location>
        <begin position="105"/>
        <end position="139"/>
    </location>
</feature>
<dbReference type="PRINTS" id="PR00727">
    <property type="entry name" value="LEADERPTASE"/>
</dbReference>
<dbReference type="CDD" id="cd06530">
    <property type="entry name" value="S26_SPase_I"/>
    <property type="match status" value="1"/>
</dbReference>
<comment type="caution">
    <text evidence="4">The sequence shown here is derived from an EMBL/GenBank/DDBJ whole genome shotgun (WGS) entry which is preliminary data.</text>
</comment>
<dbReference type="Pfam" id="PF10502">
    <property type="entry name" value="Peptidase_S26"/>
    <property type="match status" value="2"/>
</dbReference>
<dbReference type="PANTHER" id="PTHR43390:SF1">
    <property type="entry name" value="CHLOROPLAST PROCESSING PEPTIDASE"/>
    <property type="match status" value="1"/>
</dbReference>
<evidence type="ECO:0000256" key="2">
    <source>
        <dbReference type="ARBA" id="ARBA00009370"/>
    </source>
</evidence>
<proteinExistence type="inferred from homology"/>
<dbReference type="SUPFAM" id="SSF51306">
    <property type="entry name" value="LexA/Signal peptidase"/>
    <property type="match status" value="1"/>
</dbReference>
<reference evidence="4 5" key="1">
    <citation type="submission" date="2019-09" db="EMBL/GenBank/DDBJ databases">
        <title>Screening of Novel Bioactive Compounds from Soil-Associated.</title>
        <authorList>
            <person name="Zhao S."/>
        </authorList>
    </citation>
    <scope>NUCLEOTIDE SEQUENCE [LARGE SCALE GENOMIC DNA]</scope>
    <source>
        <strain evidence="4 5">HIT-DPA4</strain>
    </source>
</reference>
<feature type="domain" description="Peptidase S26" evidence="3">
    <location>
        <begin position="18"/>
        <end position="98"/>
    </location>
</feature>
<evidence type="ECO:0000313" key="4">
    <source>
        <dbReference type="EMBL" id="KAB1147824.1"/>
    </source>
</evidence>
<comment type="similarity">
    <text evidence="2">Belongs to the peptidase S26 family.</text>
</comment>
<dbReference type="GO" id="GO:0004252">
    <property type="term" value="F:serine-type endopeptidase activity"/>
    <property type="evidence" value="ECO:0007669"/>
    <property type="project" value="InterPro"/>
</dbReference>
<sequence length="143" mass="15502">MTLACLAGAGLRVLRRRLVSVTVLGHSMLPAYRPGDRVLVRRGKVPERGGVVVVEQPSTERRAWDLPPAGLGSTRQPVTERQWLVKRVAATAGDTWSTEAGVIHGVPPGHLLLLGDNAAVSFDSRQMGPFPVDRVLGAVWRRL</sequence>
<accession>A0A6H9V1N7</accession>
<dbReference type="GO" id="GO:0006465">
    <property type="term" value="P:signal peptide processing"/>
    <property type="evidence" value="ECO:0007669"/>
    <property type="project" value="InterPro"/>
</dbReference>
<evidence type="ECO:0000313" key="5">
    <source>
        <dbReference type="Proteomes" id="UP000442707"/>
    </source>
</evidence>
<keyword evidence="5" id="KW-1185">Reference proteome</keyword>
<evidence type="ECO:0000259" key="3">
    <source>
        <dbReference type="Pfam" id="PF10502"/>
    </source>
</evidence>